<proteinExistence type="predicted"/>
<evidence type="ECO:0000313" key="2">
    <source>
        <dbReference type="WBParaSite" id="PSAMB.scaffold15846size1468.g36682.t1"/>
    </source>
</evidence>
<protein>
    <submittedName>
        <fullName evidence="2">Uncharacterized protein</fullName>
    </submittedName>
</protein>
<organism evidence="1 2">
    <name type="scientific">Plectus sambesii</name>
    <dbReference type="NCBI Taxonomy" id="2011161"/>
    <lineage>
        <taxon>Eukaryota</taxon>
        <taxon>Metazoa</taxon>
        <taxon>Ecdysozoa</taxon>
        <taxon>Nematoda</taxon>
        <taxon>Chromadorea</taxon>
        <taxon>Plectida</taxon>
        <taxon>Plectina</taxon>
        <taxon>Plectoidea</taxon>
        <taxon>Plectidae</taxon>
        <taxon>Plectus</taxon>
    </lineage>
</organism>
<dbReference type="WBParaSite" id="PSAMB.scaffold15846size1468.g36682.t1">
    <property type="protein sequence ID" value="PSAMB.scaffold15846size1468.g36682.t1"/>
    <property type="gene ID" value="PSAMB.scaffold15846size1468.g36682"/>
</dbReference>
<dbReference type="Proteomes" id="UP000887566">
    <property type="component" value="Unplaced"/>
</dbReference>
<evidence type="ECO:0000313" key="1">
    <source>
        <dbReference type="Proteomes" id="UP000887566"/>
    </source>
</evidence>
<name>A0A914V6W7_9BILA</name>
<dbReference type="AlphaFoldDB" id="A0A914V6W7"/>
<reference evidence="2" key="1">
    <citation type="submission" date="2022-11" db="UniProtKB">
        <authorList>
            <consortium name="WormBaseParasite"/>
        </authorList>
    </citation>
    <scope>IDENTIFICATION</scope>
</reference>
<accession>A0A914V6W7</accession>
<sequence>MRAAIIDGQLIIAVGVERNGRDREIGGRAAGGTSDQRKQAAAALLTQLCAGGRLERKRQSHRWFPTHFCTSASNNGRDEDDTFDCPVVARHQQQQCPQQKQAG</sequence>
<keyword evidence="1" id="KW-1185">Reference proteome</keyword>